<dbReference type="InterPro" id="IPR052721">
    <property type="entry name" value="ET_Amicyanin"/>
</dbReference>
<dbReference type="PROSITE" id="PS51257">
    <property type="entry name" value="PROKAR_LIPOPROTEIN"/>
    <property type="match status" value="1"/>
</dbReference>
<evidence type="ECO:0000256" key="5">
    <source>
        <dbReference type="SAM" id="SignalP"/>
    </source>
</evidence>
<name>A0A9X2V1Y8_9BACT</name>
<feature type="signal peptide" evidence="5">
    <location>
        <begin position="1"/>
        <end position="24"/>
    </location>
</feature>
<evidence type="ECO:0000256" key="4">
    <source>
        <dbReference type="ARBA" id="ARBA00023008"/>
    </source>
</evidence>
<dbReference type="PANTHER" id="PTHR36507:SF1">
    <property type="entry name" value="BLL1555 PROTEIN"/>
    <property type="match status" value="1"/>
</dbReference>
<dbReference type="EMBL" id="JANUBL010000001">
    <property type="protein sequence ID" value="MCS4119686.1"/>
    <property type="molecule type" value="Genomic_DNA"/>
</dbReference>
<reference evidence="7" key="1">
    <citation type="submission" date="2022-08" db="EMBL/GenBank/DDBJ databases">
        <title>Genomic Encyclopedia of Type Strains, Phase V (KMG-V): Genome sequencing to study the core and pangenomes of soil and plant-associated prokaryotes.</title>
        <authorList>
            <person name="Whitman W."/>
        </authorList>
    </citation>
    <scope>NUCLEOTIDE SEQUENCE</scope>
    <source>
        <strain evidence="7">SP3026</strain>
    </source>
</reference>
<dbReference type="PANTHER" id="PTHR36507">
    <property type="entry name" value="BLL1555 PROTEIN"/>
    <property type="match status" value="1"/>
</dbReference>
<organism evidence="7 8">
    <name type="scientific">Salinibacter ruber</name>
    <dbReference type="NCBI Taxonomy" id="146919"/>
    <lineage>
        <taxon>Bacteria</taxon>
        <taxon>Pseudomonadati</taxon>
        <taxon>Rhodothermota</taxon>
        <taxon>Rhodothermia</taxon>
        <taxon>Rhodothermales</taxon>
        <taxon>Salinibacteraceae</taxon>
        <taxon>Salinibacter</taxon>
    </lineage>
</organism>
<feature type="chain" id="PRO_5040730330" evidence="5">
    <location>
        <begin position="25"/>
        <end position="133"/>
    </location>
</feature>
<sequence>MRLCLWAFGLLGLGGCLLAGPVVAQTTGAPAATVGMTNTLSFTQDTVRVEVGETVRWKNTSVIVHTVTADPERATMDESMRLPDGATPFHSGDLEPEETFTHVFETPGRYRYFCVPHEAAMRGVVIVEPPGGQ</sequence>
<keyword evidence="3" id="KW-0249">Electron transport</keyword>
<dbReference type="RefSeq" id="WP_251940453.1">
    <property type="nucleotide sequence ID" value="NZ_CALTRV010000006.1"/>
</dbReference>
<keyword evidence="2" id="KW-0479">Metal-binding</keyword>
<evidence type="ECO:0000259" key="6">
    <source>
        <dbReference type="Pfam" id="PF00127"/>
    </source>
</evidence>
<evidence type="ECO:0000256" key="3">
    <source>
        <dbReference type="ARBA" id="ARBA00022982"/>
    </source>
</evidence>
<keyword evidence="5" id="KW-0732">Signal</keyword>
<dbReference type="GO" id="GO:0009055">
    <property type="term" value="F:electron transfer activity"/>
    <property type="evidence" value="ECO:0007669"/>
    <property type="project" value="InterPro"/>
</dbReference>
<feature type="domain" description="Blue (type 1) copper" evidence="6">
    <location>
        <begin position="34"/>
        <end position="128"/>
    </location>
</feature>
<evidence type="ECO:0000313" key="8">
    <source>
        <dbReference type="Proteomes" id="UP001155144"/>
    </source>
</evidence>
<dbReference type="PROSITE" id="PS00196">
    <property type="entry name" value="COPPER_BLUE"/>
    <property type="match status" value="1"/>
</dbReference>
<proteinExistence type="predicted"/>
<dbReference type="InterPro" id="IPR000923">
    <property type="entry name" value="BlueCu_1"/>
</dbReference>
<gene>
    <name evidence="7" type="ORF">GGP45_000004</name>
</gene>
<dbReference type="InterPro" id="IPR028871">
    <property type="entry name" value="BlueCu_1_BS"/>
</dbReference>
<dbReference type="GO" id="GO:0005507">
    <property type="term" value="F:copper ion binding"/>
    <property type="evidence" value="ECO:0007669"/>
    <property type="project" value="InterPro"/>
</dbReference>
<keyword evidence="4" id="KW-0186">Copper</keyword>
<protein>
    <submittedName>
        <fullName evidence="7">Plastocyanin</fullName>
    </submittedName>
</protein>
<dbReference type="Proteomes" id="UP001155144">
    <property type="component" value="Unassembled WGS sequence"/>
</dbReference>
<accession>A0A9X2V1Y8</accession>
<dbReference type="InterPro" id="IPR008972">
    <property type="entry name" value="Cupredoxin"/>
</dbReference>
<evidence type="ECO:0000313" key="7">
    <source>
        <dbReference type="EMBL" id="MCS4119686.1"/>
    </source>
</evidence>
<dbReference type="AlphaFoldDB" id="A0A9X2V1Y8"/>
<dbReference type="Pfam" id="PF00127">
    <property type="entry name" value="Copper-bind"/>
    <property type="match status" value="1"/>
</dbReference>
<dbReference type="SUPFAM" id="SSF49503">
    <property type="entry name" value="Cupredoxins"/>
    <property type="match status" value="1"/>
</dbReference>
<comment type="caution">
    <text evidence="7">The sequence shown here is derived from an EMBL/GenBank/DDBJ whole genome shotgun (WGS) entry which is preliminary data.</text>
</comment>
<dbReference type="Gene3D" id="2.60.40.420">
    <property type="entry name" value="Cupredoxins - blue copper proteins"/>
    <property type="match status" value="1"/>
</dbReference>
<evidence type="ECO:0000256" key="1">
    <source>
        <dbReference type="ARBA" id="ARBA00022448"/>
    </source>
</evidence>
<evidence type="ECO:0000256" key="2">
    <source>
        <dbReference type="ARBA" id="ARBA00022723"/>
    </source>
</evidence>
<keyword evidence="1" id="KW-0813">Transport</keyword>